<sequence length="155" mass="16678">MIDTLQDFVSGLPEWLQVLGVVLIGMIPFVESYLGTVIGVFAGLNPIVAASAAIAGNLIIVLALIFGADAIRERARKNRTFTPDSPRREKVRRMLERFGVPGVSLLVHPIQITSLLLIGLGAKRAKVILWQVVSIVAWGVVTGTIASFGLAQLLH</sequence>
<reference evidence="2 3" key="1">
    <citation type="submission" date="2018-10" db="EMBL/GenBank/DDBJ databases">
        <authorList>
            <person name="Li J."/>
        </authorList>
    </citation>
    <scope>NUCLEOTIDE SEQUENCE [LARGE SCALE GENOMIC DNA]</scope>
    <source>
        <strain evidence="2 3">IF 016277</strain>
    </source>
</reference>
<feature type="transmembrane region" description="Helical" evidence="1">
    <location>
        <begin position="18"/>
        <end position="41"/>
    </location>
</feature>
<dbReference type="AlphaFoldDB" id="A0A3L7ACG6"/>
<proteinExistence type="predicted"/>
<protein>
    <recommendedName>
        <fullName evidence="4">Small multidrug efflux protein</fullName>
    </recommendedName>
</protein>
<keyword evidence="1" id="KW-0472">Membrane</keyword>
<gene>
    <name evidence="2" type="ORF">D9V32_00870</name>
</gene>
<dbReference type="EMBL" id="RCUX01000001">
    <property type="protein sequence ID" value="RLP77917.1"/>
    <property type="molecule type" value="Genomic_DNA"/>
</dbReference>
<dbReference type="RefSeq" id="WP_121647010.1">
    <property type="nucleotide sequence ID" value="NZ_RCUX01000001.1"/>
</dbReference>
<feature type="transmembrane region" description="Helical" evidence="1">
    <location>
        <begin position="128"/>
        <end position="151"/>
    </location>
</feature>
<feature type="transmembrane region" description="Helical" evidence="1">
    <location>
        <begin position="98"/>
        <end position="122"/>
    </location>
</feature>
<evidence type="ECO:0000313" key="2">
    <source>
        <dbReference type="EMBL" id="RLP77917.1"/>
    </source>
</evidence>
<keyword evidence="3" id="KW-1185">Reference proteome</keyword>
<feature type="transmembrane region" description="Helical" evidence="1">
    <location>
        <begin position="47"/>
        <end position="71"/>
    </location>
</feature>
<comment type="caution">
    <text evidence="2">The sequence shown here is derived from an EMBL/GenBank/DDBJ whole genome shotgun (WGS) entry which is preliminary data.</text>
</comment>
<keyword evidence="1" id="KW-1133">Transmembrane helix</keyword>
<accession>A0A3L7ACG6</accession>
<evidence type="ECO:0000256" key="1">
    <source>
        <dbReference type="SAM" id="Phobius"/>
    </source>
</evidence>
<organism evidence="2 3">
    <name type="scientific">Mycetocola tolaasinivorans</name>
    <dbReference type="NCBI Taxonomy" id="76635"/>
    <lineage>
        <taxon>Bacteria</taxon>
        <taxon>Bacillati</taxon>
        <taxon>Actinomycetota</taxon>
        <taxon>Actinomycetes</taxon>
        <taxon>Micrococcales</taxon>
        <taxon>Microbacteriaceae</taxon>
        <taxon>Mycetocola</taxon>
    </lineage>
</organism>
<keyword evidence="1" id="KW-0812">Transmembrane</keyword>
<dbReference type="OrthoDB" id="4570818at2"/>
<evidence type="ECO:0000313" key="3">
    <source>
        <dbReference type="Proteomes" id="UP000272503"/>
    </source>
</evidence>
<evidence type="ECO:0008006" key="4">
    <source>
        <dbReference type="Google" id="ProtNLM"/>
    </source>
</evidence>
<name>A0A3L7ACG6_9MICO</name>
<dbReference type="Proteomes" id="UP000272503">
    <property type="component" value="Unassembled WGS sequence"/>
</dbReference>